<name>D8RV93_SELML</name>
<evidence type="ECO:0000256" key="3">
    <source>
        <dbReference type="SAM" id="MobiDB-lite"/>
    </source>
</evidence>
<dbReference type="EMBL" id="GL377591">
    <property type="protein sequence ID" value="EFJ23735.1"/>
    <property type="molecule type" value="Genomic_DNA"/>
</dbReference>
<dbReference type="GO" id="GO:0006355">
    <property type="term" value="P:regulation of DNA-templated transcription"/>
    <property type="evidence" value="ECO:0000318"/>
    <property type="project" value="GO_Central"/>
</dbReference>
<dbReference type="InParanoid" id="D8RV93"/>
<feature type="compositionally biased region" description="Low complexity" evidence="3">
    <location>
        <begin position="58"/>
        <end position="67"/>
    </location>
</feature>
<organism evidence="5">
    <name type="scientific">Selaginella moellendorffii</name>
    <name type="common">Spikemoss</name>
    <dbReference type="NCBI Taxonomy" id="88036"/>
    <lineage>
        <taxon>Eukaryota</taxon>
        <taxon>Viridiplantae</taxon>
        <taxon>Streptophyta</taxon>
        <taxon>Embryophyta</taxon>
        <taxon>Tracheophyta</taxon>
        <taxon>Lycopodiopsida</taxon>
        <taxon>Selaginellales</taxon>
        <taxon>Selaginellaceae</taxon>
        <taxon>Selaginella</taxon>
    </lineage>
</organism>
<keyword evidence="1" id="KW-0805">Transcription regulation</keyword>
<dbReference type="HOGENOM" id="CLU_420599_0_0_1"/>
<dbReference type="InterPro" id="IPR005202">
    <property type="entry name" value="TF_GRAS"/>
</dbReference>
<sequence>MLDGYSKEGVIVGQNWGSSSSIIIDDTEEEDRSNQQAKRSAMVDMIQAAHQAHPSQLGGSYSGFFHPGSGGGGGDEFDRRSAAYIPSQWRESPNPFLKYYHANSREGEGTEKPLDDLASSKIHVFQREIEISSATSAPDLKILFPKSSSLVRHHERKKKKRLVDGDDDLDLLSLRPPNSAHSDTTTTTTTATNASSSPDRESSIIAHNHSLFHKPAQVELPRPNHIDLPRLDPPGHHQALGLELLNVLLECAQAVHRQDLDSATALLAQLKHGASVYGDSMQRLTAHFAEGLATRILHHRHSATAVQLLPPAKLDLLHSLILHRPAANPAAADDHLAAFTALYKVSPFFKLAHFTANQAIVEAVAGRARVHVIDLDILQGFQWPSFIQALASRSGGPPSLLTLTGIGSSAESLRDTGNRLSSFAAMFGVPFRFQPLVVGSLEELDLGARIEPRTGHGEVEDMEEEEDEEEEAVAVNAVFQLHRLLNAPRESRKLERFLAGLRRIRPAAVTVVEQEAAHNAPDFIARFVEALHYYAAVFDSLDASLPQRDEERVRIEQVMFAAQIKNIVSCEGAERIERHEKMGFWAGKMGECGFAQAPMSSHSVSQAKLLLQLCPCDGYRVVESPCEGWPVGSISLGWQQRLLLTASTWGCA</sequence>
<keyword evidence="5" id="KW-1185">Reference proteome</keyword>
<keyword evidence="2" id="KW-0804">Transcription</keyword>
<gene>
    <name evidence="4" type="ORF">SELMODRAFT_449722</name>
</gene>
<evidence type="ECO:0000313" key="4">
    <source>
        <dbReference type="EMBL" id="EFJ23735.1"/>
    </source>
</evidence>
<feature type="region of interest" description="Disordered" evidence="3">
    <location>
        <begin position="51"/>
        <end position="79"/>
    </location>
</feature>
<feature type="region of interest" description="Disordered" evidence="3">
    <location>
        <begin position="168"/>
        <end position="201"/>
    </location>
</feature>
<dbReference type="Gramene" id="EFJ23735">
    <property type="protein sequence ID" value="EFJ23735"/>
    <property type="gene ID" value="SELMODRAFT_449722"/>
</dbReference>
<dbReference type="Pfam" id="PF03514">
    <property type="entry name" value="GRAS"/>
    <property type="match status" value="1"/>
</dbReference>
<evidence type="ECO:0000256" key="2">
    <source>
        <dbReference type="ARBA" id="ARBA00023163"/>
    </source>
</evidence>
<dbReference type="OrthoDB" id="1936938at2759"/>
<protein>
    <submittedName>
        <fullName evidence="4">GRAS family protein</fullName>
    </submittedName>
</protein>
<dbReference type="KEGG" id="smo:SELMODRAFT_449722"/>
<dbReference type="Proteomes" id="UP000001514">
    <property type="component" value="Unassembled WGS sequence"/>
</dbReference>
<dbReference type="PROSITE" id="PS50985">
    <property type="entry name" value="GRAS"/>
    <property type="match status" value="1"/>
</dbReference>
<reference evidence="4 5" key="1">
    <citation type="journal article" date="2011" name="Science">
        <title>The Selaginella genome identifies genetic changes associated with the evolution of vascular plants.</title>
        <authorList>
            <person name="Banks J.A."/>
            <person name="Nishiyama T."/>
            <person name="Hasebe M."/>
            <person name="Bowman J.L."/>
            <person name="Gribskov M."/>
            <person name="dePamphilis C."/>
            <person name="Albert V.A."/>
            <person name="Aono N."/>
            <person name="Aoyama T."/>
            <person name="Ambrose B.A."/>
            <person name="Ashton N.W."/>
            <person name="Axtell M.J."/>
            <person name="Barker E."/>
            <person name="Barker M.S."/>
            <person name="Bennetzen J.L."/>
            <person name="Bonawitz N.D."/>
            <person name="Chapple C."/>
            <person name="Cheng C."/>
            <person name="Correa L.G."/>
            <person name="Dacre M."/>
            <person name="DeBarry J."/>
            <person name="Dreyer I."/>
            <person name="Elias M."/>
            <person name="Engstrom E.M."/>
            <person name="Estelle M."/>
            <person name="Feng L."/>
            <person name="Finet C."/>
            <person name="Floyd S.K."/>
            <person name="Frommer W.B."/>
            <person name="Fujita T."/>
            <person name="Gramzow L."/>
            <person name="Gutensohn M."/>
            <person name="Harholt J."/>
            <person name="Hattori M."/>
            <person name="Heyl A."/>
            <person name="Hirai T."/>
            <person name="Hiwatashi Y."/>
            <person name="Ishikawa M."/>
            <person name="Iwata M."/>
            <person name="Karol K.G."/>
            <person name="Koehler B."/>
            <person name="Kolukisaoglu U."/>
            <person name="Kubo M."/>
            <person name="Kurata T."/>
            <person name="Lalonde S."/>
            <person name="Li K."/>
            <person name="Li Y."/>
            <person name="Litt A."/>
            <person name="Lyons E."/>
            <person name="Manning G."/>
            <person name="Maruyama T."/>
            <person name="Michael T.P."/>
            <person name="Mikami K."/>
            <person name="Miyazaki S."/>
            <person name="Morinaga S."/>
            <person name="Murata T."/>
            <person name="Mueller-Roeber B."/>
            <person name="Nelson D.R."/>
            <person name="Obara M."/>
            <person name="Oguri Y."/>
            <person name="Olmstead R.G."/>
            <person name="Onodera N."/>
            <person name="Petersen B.L."/>
            <person name="Pils B."/>
            <person name="Prigge M."/>
            <person name="Rensing S.A."/>
            <person name="Riano-Pachon D.M."/>
            <person name="Roberts A.W."/>
            <person name="Sato Y."/>
            <person name="Scheller H.V."/>
            <person name="Schulz B."/>
            <person name="Schulz C."/>
            <person name="Shakirov E.V."/>
            <person name="Shibagaki N."/>
            <person name="Shinohara N."/>
            <person name="Shippen D.E."/>
            <person name="Soerensen I."/>
            <person name="Sotooka R."/>
            <person name="Sugimoto N."/>
            <person name="Sugita M."/>
            <person name="Sumikawa N."/>
            <person name="Tanurdzic M."/>
            <person name="Theissen G."/>
            <person name="Ulvskov P."/>
            <person name="Wakazuki S."/>
            <person name="Weng J.K."/>
            <person name="Willats W.W."/>
            <person name="Wipf D."/>
            <person name="Wolf P.G."/>
            <person name="Yang L."/>
            <person name="Zimmer A.D."/>
            <person name="Zhu Q."/>
            <person name="Mitros T."/>
            <person name="Hellsten U."/>
            <person name="Loque D."/>
            <person name="Otillar R."/>
            <person name="Salamov A."/>
            <person name="Schmutz J."/>
            <person name="Shapiro H."/>
            <person name="Lindquist E."/>
            <person name="Lucas S."/>
            <person name="Rokhsar D."/>
            <person name="Grigoriev I.V."/>
        </authorList>
    </citation>
    <scope>NUCLEOTIDE SEQUENCE [LARGE SCALE GENOMIC DNA]</scope>
</reference>
<feature type="compositionally biased region" description="Low complexity" evidence="3">
    <location>
        <begin position="171"/>
        <end position="197"/>
    </location>
</feature>
<accession>D8RV93</accession>
<proteinExistence type="predicted"/>
<dbReference type="PANTHER" id="PTHR31636">
    <property type="entry name" value="OSJNBA0084A10.13 PROTEIN-RELATED"/>
    <property type="match status" value="1"/>
</dbReference>
<dbReference type="eggNOG" id="ENOG502QUV6">
    <property type="taxonomic scope" value="Eukaryota"/>
</dbReference>
<dbReference type="GO" id="GO:0003700">
    <property type="term" value="F:DNA-binding transcription factor activity"/>
    <property type="evidence" value="ECO:0000318"/>
    <property type="project" value="GO_Central"/>
</dbReference>
<dbReference type="GO" id="GO:0043565">
    <property type="term" value="F:sequence-specific DNA binding"/>
    <property type="evidence" value="ECO:0000318"/>
    <property type="project" value="GO_Central"/>
</dbReference>
<evidence type="ECO:0000256" key="1">
    <source>
        <dbReference type="ARBA" id="ARBA00023015"/>
    </source>
</evidence>
<dbReference type="AlphaFoldDB" id="D8RV93"/>
<evidence type="ECO:0000313" key="5">
    <source>
        <dbReference type="Proteomes" id="UP000001514"/>
    </source>
</evidence>
<dbReference type="GO" id="GO:0005634">
    <property type="term" value="C:nucleus"/>
    <property type="evidence" value="ECO:0000318"/>
    <property type="project" value="GO_Central"/>
</dbReference>